<evidence type="ECO:0000313" key="1">
    <source>
        <dbReference type="EMBL" id="CAJ0935717.1"/>
    </source>
</evidence>
<proteinExistence type="predicted"/>
<name>A0ABN9LA65_9NEOB</name>
<evidence type="ECO:0000313" key="2">
    <source>
        <dbReference type="Proteomes" id="UP001176940"/>
    </source>
</evidence>
<reference evidence="1" key="1">
    <citation type="submission" date="2023-07" db="EMBL/GenBank/DDBJ databases">
        <authorList>
            <person name="Stuckert A."/>
        </authorList>
    </citation>
    <scope>NUCLEOTIDE SEQUENCE</scope>
</reference>
<gene>
    <name evidence="1" type="ORF">RIMI_LOCUS6422790</name>
</gene>
<accession>A0ABN9LA65</accession>
<dbReference type="EMBL" id="CAUEEQ010011549">
    <property type="protein sequence ID" value="CAJ0935717.1"/>
    <property type="molecule type" value="Genomic_DNA"/>
</dbReference>
<keyword evidence="2" id="KW-1185">Reference proteome</keyword>
<comment type="caution">
    <text evidence="1">The sequence shown here is derived from an EMBL/GenBank/DDBJ whole genome shotgun (WGS) entry which is preliminary data.</text>
</comment>
<protein>
    <submittedName>
        <fullName evidence="1">Uncharacterized protein</fullName>
    </submittedName>
</protein>
<dbReference type="Proteomes" id="UP001176940">
    <property type="component" value="Unassembled WGS sequence"/>
</dbReference>
<sequence>MCLNQNVDDVHSGLLSVSLPRLCFGNKLSINGVFKTQTKSQNKIKGDMNNAVIETQSNTYRVITFPLRNKNIVICSIVLEGKCNVEDDMKARFSVPQLGYRPRLFQEDLLKFAADVLMLPNSSYSFVPSSRIDDGPSEFLDGHKKSNIDILYFEQECALVIDFTRSVRLDNLPAFHEGLLTRNNKSLKIKDSVLGLPCLLEQYEVDRSSTDFGDFVHAAVNVVFFRKVLFLSKWEAHSLRNLFGQNVKNEKSLKKFNKKCGNDKECPADYFAFKIISGAANVVGPSICFENTV</sequence>
<organism evidence="1 2">
    <name type="scientific">Ranitomeya imitator</name>
    <name type="common">mimic poison frog</name>
    <dbReference type="NCBI Taxonomy" id="111125"/>
    <lineage>
        <taxon>Eukaryota</taxon>
        <taxon>Metazoa</taxon>
        <taxon>Chordata</taxon>
        <taxon>Craniata</taxon>
        <taxon>Vertebrata</taxon>
        <taxon>Euteleostomi</taxon>
        <taxon>Amphibia</taxon>
        <taxon>Batrachia</taxon>
        <taxon>Anura</taxon>
        <taxon>Neobatrachia</taxon>
        <taxon>Hyloidea</taxon>
        <taxon>Dendrobatidae</taxon>
        <taxon>Dendrobatinae</taxon>
        <taxon>Ranitomeya</taxon>
    </lineage>
</organism>